<reference evidence="2" key="1">
    <citation type="submission" date="2017-11" db="EMBL/GenBank/DDBJ databases">
        <title>Otitis media/interna in a cat caused by the recently described species Corynebacterium provencense.</title>
        <authorList>
            <person name="Kittl S."/>
            <person name="Brodard I."/>
            <person name="Rychener L."/>
            <person name="Jores J."/>
            <person name="Roosje P."/>
            <person name="Gobeli Brawand S."/>
        </authorList>
    </citation>
    <scope>NUCLEOTIDE SEQUENCE [LARGE SCALE GENOMIC DNA]</scope>
    <source>
        <strain evidence="2">17KM38</strain>
    </source>
</reference>
<keyword evidence="2" id="KW-1185">Reference proteome</keyword>
<dbReference type="Proteomes" id="UP000247696">
    <property type="component" value="Chromosome"/>
</dbReference>
<protein>
    <submittedName>
        <fullName evidence="1">Uncharacterized protein</fullName>
    </submittedName>
</protein>
<dbReference type="EMBL" id="CP024988">
    <property type="protein sequence ID" value="AWT25747.1"/>
    <property type="molecule type" value="Genomic_DNA"/>
</dbReference>
<proteinExistence type="predicted"/>
<dbReference type="AlphaFoldDB" id="A0A2Z3YUN0"/>
<gene>
    <name evidence="1" type="ORF">Csp1_09410</name>
</gene>
<dbReference type="RefSeq" id="WP_110481201.1">
    <property type="nucleotide sequence ID" value="NZ_CP024988.1"/>
</dbReference>
<evidence type="ECO:0000313" key="2">
    <source>
        <dbReference type="Proteomes" id="UP000247696"/>
    </source>
</evidence>
<dbReference type="STRING" id="1737425.GCA_900049755_00347"/>
<accession>A0A2Z3YUN0</accession>
<name>A0A2Z3YUN0_9CORY</name>
<sequence>MLDVSGSRSHSCSDLASGIEPAQHLVTERPGPSAASSFARDIVVRARRDGQDAQVSALLRHRNHVNDLTHRVRDIIDAHIPEAPRLQTPADAVAVNARTLTRELRPDSEDLSVDTLDDQVHLPRPTVYAEKTR</sequence>
<dbReference type="KEGG" id="cpre:Csp1_09410"/>
<dbReference type="OrthoDB" id="3660033at2"/>
<evidence type="ECO:0000313" key="1">
    <source>
        <dbReference type="EMBL" id="AWT25747.1"/>
    </source>
</evidence>
<organism evidence="1 2">
    <name type="scientific">Corynebacterium provencense</name>
    <dbReference type="NCBI Taxonomy" id="1737425"/>
    <lineage>
        <taxon>Bacteria</taxon>
        <taxon>Bacillati</taxon>
        <taxon>Actinomycetota</taxon>
        <taxon>Actinomycetes</taxon>
        <taxon>Mycobacteriales</taxon>
        <taxon>Corynebacteriaceae</taxon>
        <taxon>Corynebacterium</taxon>
    </lineage>
</organism>